<organism evidence="2 3">
    <name type="scientific">Pseudoglutamicibacter albus DNF00011</name>
    <dbReference type="NCBI Taxonomy" id="1401063"/>
    <lineage>
        <taxon>Bacteria</taxon>
        <taxon>Bacillati</taxon>
        <taxon>Actinomycetota</taxon>
        <taxon>Actinomycetes</taxon>
        <taxon>Micrococcales</taxon>
        <taxon>Micrococcaceae</taxon>
        <taxon>Pseudoglutamicibacter</taxon>
    </lineage>
</organism>
<feature type="transmembrane region" description="Helical" evidence="1">
    <location>
        <begin position="138"/>
        <end position="163"/>
    </location>
</feature>
<protein>
    <recommendedName>
        <fullName evidence="4">ABC-2 type transporter domain-containing protein</fullName>
    </recommendedName>
</protein>
<evidence type="ECO:0000313" key="3">
    <source>
        <dbReference type="Proteomes" id="UP000053528"/>
    </source>
</evidence>
<accession>A0A095YDD4</accession>
<feature type="transmembrane region" description="Helical" evidence="1">
    <location>
        <begin position="169"/>
        <end position="190"/>
    </location>
</feature>
<reference evidence="2 3" key="1">
    <citation type="submission" date="2014-07" db="EMBL/GenBank/DDBJ databases">
        <authorList>
            <person name="McCorrison J."/>
            <person name="Sanka R."/>
            <person name="Torralba M."/>
            <person name="Gillis M."/>
            <person name="Haft D.H."/>
            <person name="Methe B."/>
            <person name="Sutton G."/>
            <person name="Nelson K.E."/>
        </authorList>
    </citation>
    <scope>NUCLEOTIDE SEQUENCE [LARGE SCALE GENOMIC DNA]</scope>
    <source>
        <strain evidence="2 3">DNF00011</strain>
    </source>
</reference>
<name>A0A095YDD4_9MICC</name>
<evidence type="ECO:0008006" key="4">
    <source>
        <dbReference type="Google" id="ProtNLM"/>
    </source>
</evidence>
<keyword evidence="1" id="KW-0472">Membrane</keyword>
<feature type="transmembrane region" description="Helical" evidence="1">
    <location>
        <begin position="58"/>
        <end position="79"/>
    </location>
</feature>
<dbReference type="EMBL" id="JRNH01000022">
    <property type="protein sequence ID" value="KGF20131.1"/>
    <property type="molecule type" value="Genomic_DNA"/>
</dbReference>
<proteinExistence type="predicted"/>
<evidence type="ECO:0000313" key="2">
    <source>
        <dbReference type="EMBL" id="KGF20131.1"/>
    </source>
</evidence>
<feature type="transmembrane region" description="Helical" evidence="1">
    <location>
        <begin position="226"/>
        <end position="243"/>
    </location>
</feature>
<evidence type="ECO:0000256" key="1">
    <source>
        <dbReference type="SAM" id="Phobius"/>
    </source>
</evidence>
<dbReference type="RefSeq" id="WP_035756621.1">
    <property type="nucleotide sequence ID" value="NZ_JRNH01000022.1"/>
</dbReference>
<sequence>MSFASRFGAAFRVSLASSIAYATVGTLLVSMLAIPLLEILFSVLLAKDVGSMDVLRTAYASTLVGIGLGVCSGVVSKTATDRNLGVFQVVHEYRRVDLAYWLASLVMPVLLALPAGVASLAVITVMSGHASFAVVARLALLVVCAVLVGGLLGISMSGVGLALSDPYQGAAFAGAVVPVLAGVIVPVALFPQWLAPLSAVIPLTGVVDAVGSLNSSVAWSVLAFDVARGLAWAVLGLLMVQIARSRLRGGHKFSVI</sequence>
<dbReference type="Proteomes" id="UP000053528">
    <property type="component" value="Unassembled WGS sequence"/>
</dbReference>
<dbReference type="AlphaFoldDB" id="A0A095YDD4"/>
<feature type="transmembrane region" description="Helical" evidence="1">
    <location>
        <begin position="99"/>
        <end position="126"/>
    </location>
</feature>
<keyword evidence="1" id="KW-1133">Transmembrane helix</keyword>
<comment type="caution">
    <text evidence="2">The sequence shown here is derived from an EMBL/GenBank/DDBJ whole genome shotgun (WGS) entry which is preliminary data.</text>
</comment>
<keyword evidence="1" id="KW-0812">Transmembrane</keyword>
<feature type="transmembrane region" description="Helical" evidence="1">
    <location>
        <begin position="20"/>
        <end position="46"/>
    </location>
</feature>
<gene>
    <name evidence="2" type="ORF">HMPREF2128_07695</name>
</gene>